<keyword evidence="2" id="KW-0488">Methylation</keyword>
<accession>A0A5B9M969</accession>
<evidence type="ECO:0000256" key="1">
    <source>
        <dbReference type="ARBA" id="ARBA00004167"/>
    </source>
</evidence>
<dbReference type="GO" id="GO:0016020">
    <property type="term" value="C:membrane"/>
    <property type="evidence" value="ECO:0007669"/>
    <property type="project" value="UniProtKB-SubCell"/>
</dbReference>
<dbReference type="Pfam" id="PF07596">
    <property type="entry name" value="SBP_bac_10"/>
    <property type="match status" value="1"/>
</dbReference>
<keyword evidence="3" id="KW-0812">Transmembrane</keyword>
<feature type="region of interest" description="Disordered" evidence="6">
    <location>
        <begin position="52"/>
        <end position="135"/>
    </location>
</feature>
<dbReference type="InterPro" id="IPR011453">
    <property type="entry name" value="DUF1559"/>
</dbReference>
<evidence type="ECO:0000313" key="9">
    <source>
        <dbReference type="Proteomes" id="UP000321353"/>
    </source>
</evidence>
<evidence type="ECO:0000256" key="6">
    <source>
        <dbReference type="SAM" id="MobiDB-lite"/>
    </source>
</evidence>
<keyword evidence="5" id="KW-0472">Membrane</keyword>
<dbReference type="PANTHER" id="PTHR30093">
    <property type="entry name" value="GENERAL SECRETION PATHWAY PROTEIN G"/>
    <property type="match status" value="1"/>
</dbReference>
<feature type="region of interest" description="Disordered" evidence="6">
    <location>
        <begin position="348"/>
        <end position="377"/>
    </location>
</feature>
<organism evidence="8 9">
    <name type="scientific">Stieleria maiorica</name>
    <dbReference type="NCBI Taxonomy" id="2795974"/>
    <lineage>
        <taxon>Bacteria</taxon>
        <taxon>Pseudomonadati</taxon>
        <taxon>Planctomycetota</taxon>
        <taxon>Planctomycetia</taxon>
        <taxon>Pirellulales</taxon>
        <taxon>Pirellulaceae</taxon>
        <taxon>Stieleria</taxon>
    </lineage>
</organism>
<keyword evidence="4" id="KW-1133">Transmembrane helix</keyword>
<evidence type="ECO:0000313" key="8">
    <source>
        <dbReference type="EMBL" id="QEF96580.1"/>
    </source>
</evidence>
<feature type="compositionally biased region" description="Acidic residues" evidence="6">
    <location>
        <begin position="348"/>
        <end position="361"/>
    </location>
</feature>
<dbReference type="AlphaFoldDB" id="A0A5B9M969"/>
<dbReference type="PANTHER" id="PTHR30093:SF44">
    <property type="entry name" value="TYPE II SECRETION SYSTEM CORE PROTEIN G"/>
    <property type="match status" value="1"/>
</dbReference>
<proteinExistence type="predicted"/>
<evidence type="ECO:0000256" key="5">
    <source>
        <dbReference type="ARBA" id="ARBA00023136"/>
    </source>
</evidence>
<evidence type="ECO:0000256" key="3">
    <source>
        <dbReference type="ARBA" id="ARBA00022692"/>
    </source>
</evidence>
<feature type="compositionally biased region" description="Low complexity" evidence="6">
    <location>
        <begin position="63"/>
        <end position="75"/>
    </location>
</feature>
<keyword evidence="9" id="KW-1185">Reference proteome</keyword>
<gene>
    <name evidence="8" type="ORF">Mal15_06080</name>
</gene>
<evidence type="ECO:0000256" key="4">
    <source>
        <dbReference type="ARBA" id="ARBA00022989"/>
    </source>
</evidence>
<evidence type="ECO:0000256" key="2">
    <source>
        <dbReference type="ARBA" id="ARBA00022481"/>
    </source>
</evidence>
<protein>
    <recommendedName>
        <fullName evidence="7">DUF1559 domain-containing protein</fullName>
    </recommendedName>
</protein>
<sequence length="728" mass="81120">MNKPKREIVVCRTDGRLDYPIKVLFWSLLLGLMGCIQGCGESQEDLFMKHAKRSRSNDDAETVEAPAKAVAARPAKPQPEEQPNVAVAKPQPQAATATVESAPKGPEVDHTPPPASLAEELGIQPISERKPDAELSVAERRRRSVANMTKIYEALDAYRYQHRGYLPRAFSLSAGGLPTLSWRVEILPFLGYQKLYEKFDFSRGWNVSPNKELLEFIPDEYASVERFDTKTNYLVPSGGGHLFEVGSQSDPTRIDDGFDNTLILIEVNDSQAVNWTEPKDFNPPDVNAYEKYLGKLREDGTFAMWANGLPVLLASGLEPMQIRKALTHSGEEALRAVDIHRAIAIEEVEGDPETDLDESMDLPETSEVAGTPTQAPQLARPEIQEAEYQREPVPVAIEIATAQEKLRMLFRDRIAEAKSKGDKSKLAAEFLATGIEMDADAAGAYVLQEAALRTACEIGDDKILIEAIDQRVARFDVDSYRENLNWIRDFGQSTASRDESGLKSTTLLQRAIPVIFAGIHEDEYMEASAVARIANRYTSNSRDDVIPRLFTRLRTQLGIAKREYDKSVDYLQQYRKNPENRRAGAAFGNYLCFIKGDWEKGMDLIAQGEGNDLVEVVLLDRQGAGSAHEQVTLGDAWWELSRRGSGAYRQGAQDRAVAWYTQALERLPDSLDRIHVENRLQEAEATIGHSPIALCLQLAEELGVDLNQSLTSLAVDGNRSLRRDDDDD</sequence>
<dbReference type="PROSITE" id="PS51257">
    <property type="entry name" value="PROKAR_LIPOPROTEIN"/>
    <property type="match status" value="1"/>
</dbReference>
<dbReference type="EMBL" id="CP036264">
    <property type="protein sequence ID" value="QEF96580.1"/>
    <property type="molecule type" value="Genomic_DNA"/>
</dbReference>
<comment type="subcellular location">
    <subcellularLocation>
        <location evidence="1">Membrane</location>
        <topology evidence="1">Single-pass membrane protein</topology>
    </subcellularLocation>
</comment>
<dbReference type="Proteomes" id="UP000321353">
    <property type="component" value="Chromosome"/>
</dbReference>
<reference evidence="8 9" key="1">
    <citation type="submission" date="2019-02" db="EMBL/GenBank/DDBJ databases">
        <title>Planctomycetal bacteria perform biofilm scaping via a novel small molecule.</title>
        <authorList>
            <person name="Jeske O."/>
            <person name="Boedeker C."/>
            <person name="Wiegand S."/>
            <person name="Breitling P."/>
            <person name="Kallscheuer N."/>
            <person name="Jogler M."/>
            <person name="Rohde M."/>
            <person name="Petersen J."/>
            <person name="Medema M.H."/>
            <person name="Surup F."/>
            <person name="Jogler C."/>
        </authorList>
    </citation>
    <scope>NUCLEOTIDE SEQUENCE [LARGE SCALE GENOMIC DNA]</scope>
    <source>
        <strain evidence="8 9">Mal15</strain>
    </source>
</reference>
<name>A0A5B9M969_9BACT</name>
<evidence type="ECO:0000259" key="7">
    <source>
        <dbReference type="Pfam" id="PF07596"/>
    </source>
</evidence>
<feature type="domain" description="DUF1559" evidence="7">
    <location>
        <begin position="140"/>
        <end position="213"/>
    </location>
</feature>
<dbReference type="KEGG" id="smam:Mal15_06080"/>